<proteinExistence type="predicted"/>
<dbReference type="VEuPathDB" id="VectorBase:PPAI009289"/>
<dbReference type="EMBL" id="AJVK01016509">
    <property type="status" value="NOT_ANNOTATED_CDS"/>
    <property type="molecule type" value="Genomic_DNA"/>
</dbReference>
<dbReference type="VEuPathDB" id="VectorBase:PPAPM1_005182"/>
<evidence type="ECO:0000313" key="3">
    <source>
        <dbReference type="Proteomes" id="UP000092462"/>
    </source>
</evidence>
<feature type="region of interest" description="Disordered" evidence="1">
    <location>
        <begin position="189"/>
        <end position="229"/>
    </location>
</feature>
<dbReference type="Proteomes" id="UP000092462">
    <property type="component" value="Unassembled WGS sequence"/>
</dbReference>
<dbReference type="PANTHER" id="PTHR12243:SF67">
    <property type="entry name" value="COREPRESSOR OF PANGOLIN, ISOFORM A-RELATED"/>
    <property type="match status" value="1"/>
</dbReference>
<name>A0A1B0DLP9_PHLPP</name>
<keyword evidence="3" id="KW-1185">Reference proteome</keyword>
<evidence type="ECO:0000313" key="2">
    <source>
        <dbReference type="EnsemblMetazoa" id="PPAI009289-PA"/>
    </source>
</evidence>
<feature type="region of interest" description="Disordered" evidence="1">
    <location>
        <begin position="259"/>
        <end position="296"/>
    </location>
</feature>
<dbReference type="PANTHER" id="PTHR12243">
    <property type="entry name" value="MADF DOMAIN TRANSCRIPTION FACTOR"/>
    <property type="match status" value="1"/>
</dbReference>
<dbReference type="PROSITE" id="PS51029">
    <property type="entry name" value="MADF"/>
    <property type="match status" value="1"/>
</dbReference>
<dbReference type="AlphaFoldDB" id="A0A1B0DLP9"/>
<dbReference type="EnsemblMetazoa" id="PPAI009289-RA">
    <property type="protein sequence ID" value="PPAI009289-PA"/>
    <property type="gene ID" value="PPAI009289"/>
</dbReference>
<protein>
    <submittedName>
        <fullName evidence="2">Uncharacterized protein</fullName>
    </submittedName>
</protein>
<feature type="compositionally biased region" description="Polar residues" evidence="1">
    <location>
        <begin position="202"/>
        <end position="211"/>
    </location>
</feature>
<organism evidence="2 3">
    <name type="scientific">Phlebotomus papatasi</name>
    <name type="common">Sandfly</name>
    <dbReference type="NCBI Taxonomy" id="29031"/>
    <lineage>
        <taxon>Eukaryota</taxon>
        <taxon>Metazoa</taxon>
        <taxon>Ecdysozoa</taxon>
        <taxon>Arthropoda</taxon>
        <taxon>Hexapoda</taxon>
        <taxon>Insecta</taxon>
        <taxon>Pterygota</taxon>
        <taxon>Neoptera</taxon>
        <taxon>Endopterygota</taxon>
        <taxon>Diptera</taxon>
        <taxon>Nematocera</taxon>
        <taxon>Psychodoidea</taxon>
        <taxon>Psychodidae</taxon>
        <taxon>Phlebotomus</taxon>
        <taxon>Phlebotomus</taxon>
    </lineage>
</organism>
<feature type="region of interest" description="Disordered" evidence="1">
    <location>
        <begin position="1"/>
        <end position="36"/>
    </location>
</feature>
<dbReference type="SMART" id="SM00595">
    <property type="entry name" value="MADF"/>
    <property type="match status" value="1"/>
</dbReference>
<sequence length="343" mass="40304">MENKTEQPEIADNPAKGVAKETHPTEMEEQEPDQDQKEVLLDDIDIAYIKKNELKVGRQADDINIRLVNLVKEHPCIYNRDHPRYTDANYKYECWDKIANTLKRKRGECKKKFLSLYQKFGNTYVMIRKPELVKQGFPKKKFVYYEEMIFLKKHFELSLVENRVKKLVNSWKKNDRDLAKQKAKALKEQEKRKEEQSKLQLMTSQRPQFQNPKPDFYRRPPENRPSFPQNEIMPRNNIPMPGPSAPQFFQTISTISTTQNFPGPGMMPQVPQPPFRQQDYAEDKPPASNNRENTATDDSHVDFFFKSVAQQVKKSNISDKNFLDLQSTILSALTYKLSYVYDK</sequence>
<reference evidence="2" key="1">
    <citation type="submission" date="2022-08" db="UniProtKB">
        <authorList>
            <consortium name="EnsemblMetazoa"/>
        </authorList>
    </citation>
    <scope>IDENTIFICATION</scope>
    <source>
        <strain evidence="2">Israel</strain>
    </source>
</reference>
<evidence type="ECO:0000256" key="1">
    <source>
        <dbReference type="SAM" id="MobiDB-lite"/>
    </source>
</evidence>
<dbReference type="InterPro" id="IPR006578">
    <property type="entry name" value="MADF-dom"/>
</dbReference>
<accession>A0A1B0DLP9</accession>
<dbReference type="InterPro" id="IPR039353">
    <property type="entry name" value="TF_Adf1"/>
</dbReference>
<dbReference type="Pfam" id="PF10545">
    <property type="entry name" value="MADF_DNA_bdg"/>
    <property type="match status" value="1"/>
</dbReference>